<feature type="domain" description="HTH tetR-type" evidence="5">
    <location>
        <begin position="5"/>
        <end position="65"/>
    </location>
</feature>
<evidence type="ECO:0000256" key="3">
    <source>
        <dbReference type="ARBA" id="ARBA00023163"/>
    </source>
</evidence>
<keyword evidence="2 4" id="KW-0238">DNA-binding</keyword>
<keyword evidence="1" id="KW-0805">Transcription regulation</keyword>
<dbReference type="PANTHER" id="PTHR30055:SF234">
    <property type="entry name" value="HTH-TYPE TRANSCRIPTIONAL REGULATOR BETI"/>
    <property type="match status" value="1"/>
</dbReference>
<evidence type="ECO:0000259" key="5">
    <source>
        <dbReference type="PROSITE" id="PS50977"/>
    </source>
</evidence>
<proteinExistence type="predicted"/>
<dbReference type="Proteomes" id="UP000587527">
    <property type="component" value="Unassembled WGS sequence"/>
</dbReference>
<dbReference type="Pfam" id="PF00440">
    <property type="entry name" value="TetR_N"/>
    <property type="match status" value="1"/>
</dbReference>
<evidence type="ECO:0000313" key="6">
    <source>
        <dbReference type="EMBL" id="MBB5873762.1"/>
    </source>
</evidence>
<dbReference type="SUPFAM" id="SSF46689">
    <property type="entry name" value="Homeodomain-like"/>
    <property type="match status" value="1"/>
</dbReference>
<keyword evidence="7" id="KW-1185">Reference proteome</keyword>
<evidence type="ECO:0000313" key="7">
    <source>
        <dbReference type="Proteomes" id="UP000587527"/>
    </source>
</evidence>
<dbReference type="InterPro" id="IPR009057">
    <property type="entry name" value="Homeodomain-like_sf"/>
</dbReference>
<dbReference type="Gene3D" id="1.10.357.10">
    <property type="entry name" value="Tetracycline Repressor, domain 2"/>
    <property type="match status" value="1"/>
</dbReference>
<dbReference type="PANTHER" id="PTHR30055">
    <property type="entry name" value="HTH-TYPE TRANSCRIPTIONAL REGULATOR RUTR"/>
    <property type="match status" value="1"/>
</dbReference>
<feature type="DNA-binding region" description="H-T-H motif" evidence="4">
    <location>
        <begin position="28"/>
        <end position="47"/>
    </location>
</feature>
<dbReference type="InterPro" id="IPR001647">
    <property type="entry name" value="HTH_TetR"/>
</dbReference>
<reference evidence="6 7" key="1">
    <citation type="submission" date="2020-08" db="EMBL/GenBank/DDBJ databases">
        <title>Sequencing the genomes of 1000 actinobacteria strains.</title>
        <authorList>
            <person name="Klenk H.-P."/>
        </authorList>
    </citation>
    <scope>NUCLEOTIDE SEQUENCE [LARGE SCALE GENOMIC DNA]</scope>
    <source>
        <strain evidence="6 7">DSM 45362</strain>
    </source>
</reference>
<organism evidence="6 7">
    <name type="scientific">Allocatelliglobosispora scoriae</name>
    <dbReference type="NCBI Taxonomy" id="643052"/>
    <lineage>
        <taxon>Bacteria</taxon>
        <taxon>Bacillati</taxon>
        <taxon>Actinomycetota</taxon>
        <taxon>Actinomycetes</taxon>
        <taxon>Micromonosporales</taxon>
        <taxon>Micromonosporaceae</taxon>
        <taxon>Allocatelliglobosispora</taxon>
    </lineage>
</organism>
<dbReference type="PRINTS" id="PR00455">
    <property type="entry name" value="HTHTETR"/>
</dbReference>
<gene>
    <name evidence="6" type="ORF">F4553_007196</name>
</gene>
<dbReference type="PROSITE" id="PS50977">
    <property type="entry name" value="HTH_TETR_2"/>
    <property type="match status" value="1"/>
</dbReference>
<dbReference type="EMBL" id="JACHMN010000003">
    <property type="protein sequence ID" value="MBB5873762.1"/>
    <property type="molecule type" value="Genomic_DNA"/>
</dbReference>
<evidence type="ECO:0000256" key="4">
    <source>
        <dbReference type="PROSITE-ProRule" id="PRU00335"/>
    </source>
</evidence>
<dbReference type="RefSeq" id="WP_184845327.1">
    <property type="nucleotide sequence ID" value="NZ_JACHMN010000003.1"/>
</dbReference>
<dbReference type="GO" id="GO:0000976">
    <property type="term" value="F:transcription cis-regulatory region binding"/>
    <property type="evidence" value="ECO:0007669"/>
    <property type="project" value="TreeGrafter"/>
</dbReference>
<dbReference type="InterPro" id="IPR050109">
    <property type="entry name" value="HTH-type_TetR-like_transc_reg"/>
</dbReference>
<sequence length="191" mass="20496">MITRENTRDRLLNCALRLFTLHSFAGTSLQMIADNLGVTKAAIYHHFKTRDDILTAVLQPALEELRDLIAYAESLRTPHARADALLVGFVDMTVRHRELIGIVGTDPGVGHALSTHPDIAELFGKPLTLLAAADPGPAGEVNASLALSGIACTASSPMLTHLDDATLRDHLLAAGRRLLGLRAPRRTLTAA</sequence>
<evidence type="ECO:0000256" key="1">
    <source>
        <dbReference type="ARBA" id="ARBA00023015"/>
    </source>
</evidence>
<keyword evidence="3" id="KW-0804">Transcription</keyword>
<evidence type="ECO:0000256" key="2">
    <source>
        <dbReference type="ARBA" id="ARBA00023125"/>
    </source>
</evidence>
<comment type="caution">
    <text evidence="6">The sequence shown here is derived from an EMBL/GenBank/DDBJ whole genome shotgun (WGS) entry which is preliminary data.</text>
</comment>
<protein>
    <submittedName>
        <fullName evidence="6">AcrR family transcriptional regulator</fullName>
    </submittedName>
</protein>
<accession>A0A841C3X5</accession>
<dbReference type="GO" id="GO:0003700">
    <property type="term" value="F:DNA-binding transcription factor activity"/>
    <property type="evidence" value="ECO:0007669"/>
    <property type="project" value="TreeGrafter"/>
</dbReference>
<dbReference type="AlphaFoldDB" id="A0A841C3X5"/>
<name>A0A841C3X5_9ACTN</name>